<dbReference type="PROSITE" id="PS51884">
    <property type="entry name" value="CHAPLIN"/>
    <property type="match status" value="1"/>
</dbReference>
<keyword evidence="3" id="KW-0034">Amyloid</keyword>
<organism evidence="6 7">
    <name type="scientific">Sinosporangium siamense</name>
    <dbReference type="NCBI Taxonomy" id="1367973"/>
    <lineage>
        <taxon>Bacteria</taxon>
        <taxon>Bacillati</taxon>
        <taxon>Actinomycetota</taxon>
        <taxon>Actinomycetes</taxon>
        <taxon>Streptosporangiales</taxon>
        <taxon>Streptosporangiaceae</taxon>
        <taxon>Sinosporangium</taxon>
    </lineage>
</organism>
<evidence type="ECO:0000256" key="1">
    <source>
        <dbReference type="ARBA" id="ARBA00022512"/>
    </source>
</evidence>
<keyword evidence="7" id="KW-1185">Reference proteome</keyword>
<feature type="domain" description="Chaplin" evidence="5">
    <location>
        <begin position="40"/>
        <end position="79"/>
    </location>
</feature>
<accession>A0A919RP97</accession>
<dbReference type="Pfam" id="PF03777">
    <property type="entry name" value="ChpA-C"/>
    <property type="match status" value="1"/>
</dbReference>
<evidence type="ECO:0000313" key="7">
    <source>
        <dbReference type="Proteomes" id="UP000606172"/>
    </source>
</evidence>
<comment type="caution">
    <text evidence="6">The sequence shown here is derived from an EMBL/GenBank/DDBJ whole genome shotgun (WGS) entry which is preliminary data.</text>
</comment>
<evidence type="ECO:0000313" key="6">
    <source>
        <dbReference type="EMBL" id="GII95664.1"/>
    </source>
</evidence>
<feature type="chain" id="PRO_5036972780" description="Chaplin domain-containing protein" evidence="4">
    <location>
        <begin position="29"/>
        <end position="79"/>
    </location>
</feature>
<evidence type="ECO:0000256" key="2">
    <source>
        <dbReference type="ARBA" id="ARBA00022889"/>
    </source>
</evidence>
<gene>
    <name evidence="6" type="ORF">Ssi02_58950</name>
</gene>
<dbReference type="InterPro" id="IPR005528">
    <property type="entry name" value="ChpA-H"/>
</dbReference>
<proteinExistence type="predicted"/>
<evidence type="ECO:0000259" key="5">
    <source>
        <dbReference type="PROSITE" id="PS51884"/>
    </source>
</evidence>
<dbReference type="RefSeq" id="WP_239129928.1">
    <property type="nucleotide sequence ID" value="NZ_BOOW01000037.1"/>
</dbReference>
<dbReference type="Proteomes" id="UP000606172">
    <property type="component" value="Unassembled WGS sequence"/>
</dbReference>
<evidence type="ECO:0000256" key="3">
    <source>
        <dbReference type="ARBA" id="ARBA00023087"/>
    </source>
</evidence>
<dbReference type="EMBL" id="BOOW01000037">
    <property type="protein sequence ID" value="GII95664.1"/>
    <property type="molecule type" value="Genomic_DNA"/>
</dbReference>
<keyword evidence="1" id="KW-0964">Secreted</keyword>
<reference evidence="6" key="1">
    <citation type="submission" date="2021-01" db="EMBL/GenBank/DDBJ databases">
        <title>Whole genome shotgun sequence of Sinosporangium siamense NBRC 109515.</title>
        <authorList>
            <person name="Komaki H."/>
            <person name="Tamura T."/>
        </authorList>
    </citation>
    <scope>NUCLEOTIDE SEQUENCE</scope>
    <source>
        <strain evidence="6">NBRC 109515</strain>
    </source>
</reference>
<sequence>MFKNTLKTGIVALGVTGLMALGAPAAMADATATGGTTSGAASILGGNQVKIPVSVPISACGIPVSVIGQGIAGCKGGIG</sequence>
<evidence type="ECO:0000256" key="4">
    <source>
        <dbReference type="SAM" id="SignalP"/>
    </source>
</evidence>
<feature type="signal peptide" evidence="4">
    <location>
        <begin position="1"/>
        <end position="28"/>
    </location>
</feature>
<protein>
    <recommendedName>
        <fullName evidence="5">Chaplin domain-containing protein</fullName>
    </recommendedName>
</protein>
<keyword evidence="1" id="KW-0134">Cell wall</keyword>
<dbReference type="GO" id="GO:0007155">
    <property type="term" value="P:cell adhesion"/>
    <property type="evidence" value="ECO:0007669"/>
    <property type="project" value="UniProtKB-KW"/>
</dbReference>
<name>A0A919RP97_9ACTN</name>
<keyword evidence="2" id="KW-0130">Cell adhesion</keyword>
<keyword evidence="4" id="KW-0732">Signal</keyword>
<dbReference type="AlphaFoldDB" id="A0A919RP97"/>